<protein>
    <submittedName>
        <fullName evidence="4">FecR family protein</fullName>
    </submittedName>
</protein>
<keyword evidence="1" id="KW-0472">Membrane</keyword>
<dbReference type="Gene3D" id="2.60.120.1440">
    <property type="match status" value="1"/>
</dbReference>
<dbReference type="PANTHER" id="PTHR30273">
    <property type="entry name" value="PERIPLASMIC SIGNAL SENSOR AND SIGMA FACTOR ACTIVATOR FECR-RELATED"/>
    <property type="match status" value="1"/>
</dbReference>
<keyword evidence="1" id="KW-0812">Transmembrane</keyword>
<dbReference type="InterPro" id="IPR006860">
    <property type="entry name" value="FecR"/>
</dbReference>
<gene>
    <name evidence="4" type="ORF">DGQ38_03675</name>
</gene>
<feature type="domain" description="FecR protein" evidence="2">
    <location>
        <begin position="177"/>
        <end position="273"/>
    </location>
</feature>
<dbReference type="RefSeq" id="WP_013069738.1">
    <property type="nucleotide sequence ID" value="NZ_CAJXAW010000039.1"/>
</dbReference>
<dbReference type="GO" id="GO:0016989">
    <property type="term" value="F:sigma factor antagonist activity"/>
    <property type="evidence" value="ECO:0007669"/>
    <property type="project" value="TreeGrafter"/>
</dbReference>
<evidence type="ECO:0000259" key="2">
    <source>
        <dbReference type="Pfam" id="PF04773"/>
    </source>
</evidence>
<dbReference type="InterPro" id="IPR012373">
    <property type="entry name" value="Ferrdict_sens_TM"/>
</dbReference>
<evidence type="ECO:0000313" key="4">
    <source>
        <dbReference type="EMBL" id="HCV80127.1"/>
    </source>
</evidence>
<dbReference type="OMA" id="AYEINDE"/>
<dbReference type="InterPro" id="IPR032508">
    <property type="entry name" value="FecR_C"/>
</dbReference>
<accession>A0A3D5IWH4</accession>
<sequence>MMTKTIEKAIIRYITGTASADELTMLSKWVEKPSNQKQLQTFIEDYYAIQYNIYEPNTDRAVHRLLSSIKKRKTLDYKKKRHYFIKYAAAIVTILSLIGGYTFKENLFTNELSQSAKEEIKAGTDKAILTLGDGSKIQLGEQEVYTSEKFGSNGSTLEYFDHDKHSSNTTNYHYLTVPRGGKFMIKLSDGTKVWLNSDSRLKYPEKFKKGESRKVELVYGEAYFDVSSSSKNNGADFRVYNKGKEIQVLGTQFNIKAYNEEQQIFTTLVEGKISFKYEDHEKILSPGQQAIYNLKNKVILTKTIDIYNEISWKDGIFSFDNKPLGDIMKVLSRWYDVKFIFSNEQTKNEQFIGILSKDQEIESILLQLKNSGIIKNYKIKNSEIEIE</sequence>
<dbReference type="Pfam" id="PF16344">
    <property type="entry name" value="FecR_C"/>
    <property type="match status" value="1"/>
</dbReference>
<evidence type="ECO:0000256" key="1">
    <source>
        <dbReference type="SAM" id="Phobius"/>
    </source>
</evidence>
<reference evidence="4 5" key="1">
    <citation type="journal article" date="2018" name="Nat. Biotechnol.">
        <title>A standardized bacterial taxonomy based on genome phylogeny substantially revises the tree of life.</title>
        <authorList>
            <person name="Parks D.H."/>
            <person name="Chuvochina M."/>
            <person name="Waite D.W."/>
            <person name="Rinke C."/>
            <person name="Skarshewski A."/>
            <person name="Chaumeil P.A."/>
            <person name="Hugenholtz P."/>
        </authorList>
    </citation>
    <scope>NUCLEOTIDE SEQUENCE [LARGE SCALE GENOMIC DNA]</scope>
    <source>
        <strain evidence="4">UBA9359</strain>
    </source>
</reference>
<evidence type="ECO:0000313" key="5">
    <source>
        <dbReference type="Proteomes" id="UP000264330"/>
    </source>
</evidence>
<proteinExistence type="predicted"/>
<dbReference type="Proteomes" id="UP000264330">
    <property type="component" value="Unassembled WGS sequence"/>
</dbReference>
<organism evidence="4 5">
    <name type="scientific">Zunongwangia profunda</name>
    <dbReference type="NCBI Taxonomy" id="398743"/>
    <lineage>
        <taxon>Bacteria</taxon>
        <taxon>Pseudomonadati</taxon>
        <taxon>Bacteroidota</taxon>
        <taxon>Flavobacteriia</taxon>
        <taxon>Flavobacteriales</taxon>
        <taxon>Flavobacteriaceae</taxon>
        <taxon>Zunongwangia</taxon>
    </lineage>
</organism>
<comment type="caution">
    <text evidence="4">The sequence shown here is derived from an EMBL/GenBank/DDBJ whole genome shotgun (WGS) entry which is preliminary data.</text>
</comment>
<dbReference type="AlphaFoldDB" id="A0A3D5IWH4"/>
<dbReference type="Gene3D" id="3.55.50.30">
    <property type="match status" value="1"/>
</dbReference>
<keyword evidence="1" id="KW-1133">Transmembrane helix</keyword>
<dbReference type="Pfam" id="PF04773">
    <property type="entry name" value="FecR"/>
    <property type="match status" value="1"/>
</dbReference>
<name>A0A3D5IWH4_9FLAO</name>
<feature type="transmembrane region" description="Helical" evidence="1">
    <location>
        <begin position="83"/>
        <end position="103"/>
    </location>
</feature>
<evidence type="ECO:0000259" key="3">
    <source>
        <dbReference type="Pfam" id="PF16344"/>
    </source>
</evidence>
<feature type="domain" description="Protein FecR C-terminal" evidence="3">
    <location>
        <begin position="317"/>
        <end position="386"/>
    </location>
</feature>
<dbReference type="EMBL" id="DPMF01000080">
    <property type="protein sequence ID" value="HCV80127.1"/>
    <property type="molecule type" value="Genomic_DNA"/>
</dbReference>
<dbReference type="PANTHER" id="PTHR30273:SF2">
    <property type="entry name" value="PROTEIN FECR"/>
    <property type="match status" value="1"/>
</dbReference>